<comment type="similarity">
    <text evidence="1">Belongs to the AB hydrolase superfamily.</text>
</comment>
<dbReference type="InterPro" id="IPR022742">
    <property type="entry name" value="Hydrolase_4"/>
</dbReference>
<dbReference type="EMBL" id="BAABIC010000013">
    <property type="protein sequence ID" value="GAA4697686.1"/>
    <property type="molecule type" value="Genomic_DNA"/>
</dbReference>
<dbReference type="InterPro" id="IPR050261">
    <property type="entry name" value="FrsA_esterase"/>
</dbReference>
<reference evidence="5" key="1">
    <citation type="journal article" date="2019" name="Int. J. Syst. Evol. Microbiol.">
        <title>The Global Catalogue of Microorganisms (GCM) 10K type strain sequencing project: providing services to taxonomists for standard genome sequencing and annotation.</title>
        <authorList>
            <consortium name="The Broad Institute Genomics Platform"/>
            <consortium name="The Broad Institute Genome Sequencing Center for Infectious Disease"/>
            <person name="Wu L."/>
            <person name="Ma J."/>
        </authorList>
    </citation>
    <scope>NUCLEOTIDE SEQUENCE [LARGE SCALE GENOMIC DNA]</scope>
    <source>
        <strain evidence="5">JCM 18055</strain>
    </source>
</reference>
<dbReference type="Pfam" id="PF12146">
    <property type="entry name" value="Hydrolase_4"/>
    <property type="match status" value="1"/>
</dbReference>
<proteinExistence type="inferred from homology"/>
<dbReference type="Proteomes" id="UP001500325">
    <property type="component" value="Unassembled WGS sequence"/>
</dbReference>
<dbReference type="PANTHER" id="PTHR22946">
    <property type="entry name" value="DIENELACTONE HYDROLASE DOMAIN-CONTAINING PROTEIN-RELATED"/>
    <property type="match status" value="1"/>
</dbReference>
<dbReference type="GO" id="GO:0016787">
    <property type="term" value="F:hydrolase activity"/>
    <property type="evidence" value="ECO:0007669"/>
    <property type="project" value="UniProtKB-KW"/>
</dbReference>
<dbReference type="InterPro" id="IPR029058">
    <property type="entry name" value="AB_hydrolase_fold"/>
</dbReference>
<comment type="caution">
    <text evidence="4">The sequence shown here is derived from an EMBL/GenBank/DDBJ whole genome shotgun (WGS) entry which is preliminary data.</text>
</comment>
<keyword evidence="5" id="KW-1185">Reference proteome</keyword>
<protein>
    <submittedName>
        <fullName evidence="4">Alpha/beta hydrolase</fullName>
    </submittedName>
</protein>
<keyword evidence="2 4" id="KW-0378">Hydrolase</keyword>
<organism evidence="4 5">
    <name type="scientific">Pseudonocardia yuanmonensis</name>
    <dbReference type="NCBI Taxonomy" id="1095914"/>
    <lineage>
        <taxon>Bacteria</taxon>
        <taxon>Bacillati</taxon>
        <taxon>Actinomycetota</taxon>
        <taxon>Actinomycetes</taxon>
        <taxon>Pseudonocardiales</taxon>
        <taxon>Pseudonocardiaceae</taxon>
        <taxon>Pseudonocardia</taxon>
    </lineage>
</organism>
<name>A0ABP8X0H6_9PSEU</name>
<accession>A0ABP8X0H6</accession>
<feature type="domain" description="Serine aminopeptidase S33" evidence="3">
    <location>
        <begin position="30"/>
        <end position="267"/>
    </location>
</feature>
<evidence type="ECO:0000259" key="3">
    <source>
        <dbReference type="Pfam" id="PF12146"/>
    </source>
</evidence>
<dbReference type="SUPFAM" id="SSF53474">
    <property type="entry name" value="alpha/beta-Hydrolases"/>
    <property type="match status" value="1"/>
</dbReference>
<evidence type="ECO:0000256" key="2">
    <source>
        <dbReference type="ARBA" id="ARBA00022801"/>
    </source>
</evidence>
<dbReference type="Gene3D" id="3.40.50.1820">
    <property type="entry name" value="alpha/beta hydrolase"/>
    <property type="match status" value="2"/>
</dbReference>
<evidence type="ECO:0000313" key="5">
    <source>
        <dbReference type="Proteomes" id="UP001500325"/>
    </source>
</evidence>
<evidence type="ECO:0000256" key="1">
    <source>
        <dbReference type="ARBA" id="ARBA00008645"/>
    </source>
</evidence>
<sequence length="300" mass="32092">MSAVQPRELSFTSHRVRCAAWHLPGTGDAPARPCVVMAHGFGGTLDTGLFAFATPFAESGWDVFAFDYRGFGASNGRPRQDVSVRRQREDYHAAVDAARHLPGVDPDRIVLWGTSYSAGHVVAVAAGRPTIAAAVSMTPAADGLASLALIIRRHGVGHLARLAAHGLVDATAAILHRRPHQVPIVGRPGTTAMITVPGAAEAYPSLAGPTWRNEVGARHALEVARNRPVAAASGVRCPVLVQIGTRDQVVPVGAARRMARRLGPRGCLQEYPVDHFDVYAGPWQRRAVTDQIAFLRRVLD</sequence>
<gene>
    <name evidence="4" type="ORF">GCM10023215_39990</name>
</gene>
<dbReference type="PANTHER" id="PTHR22946:SF9">
    <property type="entry name" value="POLYKETIDE TRANSFERASE AF380"/>
    <property type="match status" value="1"/>
</dbReference>
<evidence type="ECO:0000313" key="4">
    <source>
        <dbReference type="EMBL" id="GAA4697686.1"/>
    </source>
</evidence>